<reference evidence="3" key="5">
    <citation type="journal article" date="2021" name="G3 (Bethesda)">
        <title>Aegilops tauschii genome assembly Aet v5.0 features greater sequence contiguity and improved annotation.</title>
        <authorList>
            <person name="Wang L."/>
            <person name="Zhu T."/>
            <person name="Rodriguez J.C."/>
            <person name="Deal K.R."/>
            <person name="Dubcovsky J."/>
            <person name="McGuire P.E."/>
            <person name="Lux T."/>
            <person name="Spannagl M."/>
            <person name="Mayer K.F.X."/>
            <person name="Baldrich P."/>
            <person name="Meyers B.C."/>
            <person name="Huo N."/>
            <person name="Gu Y.Q."/>
            <person name="Zhou H."/>
            <person name="Devos K.M."/>
            <person name="Bennetzen J.L."/>
            <person name="Unver T."/>
            <person name="Budak H."/>
            <person name="Gulick P.J."/>
            <person name="Galiba G."/>
            <person name="Kalapos B."/>
            <person name="Nelson D.R."/>
            <person name="Li P."/>
            <person name="You F.M."/>
            <person name="Luo M.C."/>
            <person name="Dvorak J."/>
        </authorList>
    </citation>
    <scope>NUCLEOTIDE SEQUENCE [LARGE SCALE GENOMIC DNA]</scope>
    <source>
        <strain evidence="3">cv. AL8/78</strain>
    </source>
</reference>
<evidence type="ECO:0000313" key="3">
    <source>
        <dbReference type="EnsemblPlants" id="AET2Gv21079900.3"/>
    </source>
</evidence>
<reference evidence="4" key="2">
    <citation type="journal article" date="2017" name="Nat. Plants">
        <title>The Aegilops tauschii genome reveals multiple impacts of transposons.</title>
        <authorList>
            <person name="Zhao G."/>
            <person name="Zou C."/>
            <person name="Li K."/>
            <person name="Wang K."/>
            <person name="Li T."/>
            <person name="Gao L."/>
            <person name="Zhang X."/>
            <person name="Wang H."/>
            <person name="Yang Z."/>
            <person name="Liu X."/>
            <person name="Jiang W."/>
            <person name="Mao L."/>
            <person name="Kong X."/>
            <person name="Jiao Y."/>
            <person name="Jia J."/>
        </authorList>
    </citation>
    <scope>NUCLEOTIDE SEQUENCE [LARGE SCALE GENOMIC DNA]</scope>
    <source>
        <strain evidence="4">cv. AL8/78</strain>
    </source>
</reference>
<dbReference type="EnsemblPlants" id="AET2Gv21079900.3">
    <property type="protein sequence ID" value="AET2Gv21079900.3"/>
    <property type="gene ID" value="AET2Gv21079900"/>
</dbReference>
<evidence type="ECO:0000256" key="1">
    <source>
        <dbReference type="SAM" id="MobiDB-lite"/>
    </source>
</evidence>
<dbReference type="InterPro" id="IPR050232">
    <property type="entry name" value="FBL13/AtMIF1-like"/>
</dbReference>
<organism evidence="3 4">
    <name type="scientific">Aegilops tauschii subsp. strangulata</name>
    <name type="common">Goatgrass</name>
    <dbReference type="NCBI Taxonomy" id="200361"/>
    <lineage>
        <taxon>Eukaryota</taxon>
        <taxon>Viridiplantae</taxon>
        <taxon>Streptophyta</taxon>
        <taxon>Embryophyta</taxon>
        <taxon>Tracheophyta</taxon>
        <taxon>Spermatophyta</taxon>
        <taxon>Magnoliopsida</taxon>
        <taxon>Liliopsida</taxon>
        <taxon>Poales</taxon>
        <taxon>Poaceae</taxon>
        <taxon>BOP clade</taxon>
        <taxon>Pooideae</taxon>
        <taxon>Triticodae</taxon>
        <taxon>Triticeae</taxon>
        <taxon>Triticinae</taxon>
        <taxon>Aegilops</taxon>
    </lineage>
</organism>
<protein>
    <recommendedName>
        <fullName evidence="2">F-box/LRR-repeat protein 15/At3g58940/PEG3-like LRR domain-containing protein</fullName>
    </recommendedName>
</protein>
<dbReference type="AlphaFoldDB" id="A0A453D434"/>
<dbReference type="PANTHER" id="PTHR31900:SF30">
    <property type="entry name" value="SUPERFAMILY PROTEIN, PUTATIVE-RELATED"/>
    <property type="match status" value="1"/>
</dbReference>
<dbReference type="Proteomes" id="UP000015105">
    <property type="component" value="Chromosome 2D"/>
</dbReference>
<feature type="domain" description="F-box/LRR-repeat protein 15/At3g58940/PEG3-like LRR" evidence="2">
    <location>
        <begin position="151"/>
        <end position="218"/>
    </location>
</feature>
<reference evidence="3" key="4">
    <citation type="submission" date="2019-03" db="UniProtKB">
        <authorList>
            <consortium name="EnsemblPlants"/>
        </authorList>
    </citation>
    <scope>IDENTIFICATION</scope>
</reference>
<dbReference type="InterPro" id="IPR055411">
    <property type="entry name" value="LRR_FXL15/At3g58940/PEG3-like"/>
</dbReference>
<reference evidence="3" key="3">
    <citation type="journal article" date="2017" name="Nature">
        <title>Genome sequence of the progenitor of the wheat D genome Aegilops tauschii.</title>
        <authorList>
            <person name="Luo M.C."/>
            <person name="Gu Y.Q."/>
            <person name="Puiu D."/>
            <person name="Wang H."/>
            <person name="Twardziok S.O."/>
            <person name="Deal K.R."/>
            <person name="Huo N."/>
            <person name="Zhu T."/>
            <person name="Wang L."/>
            <person name="Wang Y."/>
            <person name="McGuire P.E."/>
            <person name="Liu S."/>
            <person name="Long H."/>
            <person name="Ramasamy R.K."/>
            <person name="Rodriguez J.C."/>
            <person name="Van S.L."/>
            <person name="Yuan L."/>
            <person name="Wang Z."/>
            <person name="Xia Z."/>
            <person name="Xiao L."/>
            <person name="Anderson O.D."/>
            <person name="Ouyang S."/>
            <person name="Liang Y."/>
            <person name="Zimin A.V."/>
            <person name="Pertea G."/>
            <person name="Qi P."/>
            <person name="Bennetzen J.L."/>
            <person name="Dai X."/>
            <person name="Dawson M.W."/>
            <person name="Muller H.G."/>
            <person name="Kugler K."/>
            <person name="Rivarola-Duarte L."/>
            <person name="Spannagl M."/>
            <person name="Mayer K.F.X."/>
            <person name="Lu F.H."/>
            <person name="Bevan M.W."/>
            <person name="Leroy P."/>
            <person name="Li P."/>
            <person name="You F.M."/>
            <person name="Sun Q."/>
            <person name="Liu Z."/>
            <person name="Lyons E."/>
            <person name="Wicker T."/>
            <person name="Salzberg S.L."/>
            <person name="Devos K.M."/>
            <person name="Dvorak J."/>
        </authorList>
    </citation>
    <scope>NUCLEOTIDE SEQUENCE [LARGE SCALE GENOMIC DNA]</scope>
    <source>
        <strain evidence="3">cv. AL8/78</strain>
    </source>
</reference>
<dbReference type="Pfam" id="PF24758">
    <property type="entry name" value="LRR_At5g56370"/>
    <property type="match status" value="1"/>
</dbReference>
<keyword evidence="4" id="KW-1185">Reference proteome</keyword>
<dbReference type="Gramene" id="AET2Gv21079900.3">
    <property type="protein sequence ID" value="AET2Gv21079900.3"/>
    <property type="gene ID" value="AET2Gv21079900"/>
</dbReference>
<dbReference type="PANTHER" id="PTHR31900">
    <property type="entry name" value="F-BOX/RNI SUPERFAMILY PROTEIN-RELATED"/>
    <property type="match status" value="1"/>
</dbReference>
<evidence type="ECO:0000259" key="2">
    <source>
        <dbReference type="Pfam" id="PF24758"/>
    </source>
</evidence>
<accession>A0A453D434</accession>
<reference evidence="4" key="1">
    <citation type="journal article" date="2014" name="Science">
        <title>Ancient hybridizations among the ancestral genomes of bread wheat.</title>
        <authorList>
            <consortium name="International Wheat Genome Sequencing Consortium,"/>
            <person name="Marcussen T."/>
            <person name="Sandve S.R."/>
            <person name="Heier L."/>
            <person name="Spannagl M."/>
            <person name="Pfeifer M."/>
            <person name="Jakobsen K.S."/>
            <person name="Wulff B.B."/>
            <person name="Steuernagel B."/>
            <person name="Mayer K.F."/>
            <person name="Olsen O.A."/>
        </authorList>
    </citation>
    <scope>NUCLEOTIDE SEQUENCE [LARGE SCALE GENOMIC DNA]</scope>
    <source>
        <strain evidence="4">cv. AL8/78</strain>
    </source>
</reference>
<name>A0A453D434_AEGTS</name>
<feature type="region of interest" description="Disordered" evidence="1">
    <location>
        <begin position="1"/>
        <end position="23"/>
    </location>
</feature>
<sequence length="267" mass="29467">EEGEAGGPAERSSRQDAGAHLSHLASDEAVRTSALSRRWCGVYAAVPVVDLVDPKKGTRERCSSENRPVCFDQMVTGAILCKPPGTPIRTFRLDAMSPPDDLLDQWIVTAVYSGVEEIDVKLRYWHDPGRRLCPFGSSEKASADFEVHQRNRNVKTQHHLFSCSTLRRLRLTNWTLDLPQGVVASSLETLCLARIMDPKGLLQQLLSSCPRLADLMLQPAGAPERQQDHGGECPPAELCHDLLPPCQPRQAAQLMPAVAALQRRHSP</sequence>
<proteinExistence type="predicted"/>
<evidence type="ECO:0000313" key="4">
    <source>
        <dbReference type="Proteomes" id="UP000015105"/>
    </source>
</evidence>